<dbReference type="SUPFAM" id="SSF52540">
    <property type="entry name" value="P-loop containing nucleoside triphosphate hydrolases"/>
    <property type="match status" value="1"/>
</dbReference>
<dbReference type="PROSITE" id="PS51755">
    <property type="entry name" value="OMPR_PHOB"/>
    <property type="match status" value="1"/>
</dbReference>
<dbReference type="PANTHER" id="PTHR47691:SF3">
    <property type="entry name" value="HTH-TYPE TRANSCRIPTIONAL REGULATOR RV0890C-RELATED"/>
    <property type="match status" value="1"/>
</dbReference>
<sequence length="1180" mass="126074">MVAQRLDELGLVHRGASLDADLAGAVEQLVLRPVVVGEVLAALAADVLLPAVRRGVGDARGLLLALAPVAKLLVRLLVLDLRSRHIRTSTRHARSTHREQWHGGRGHVRIGILGPLDVRDEAARPVEVGGRRLRALLVRLAAEAGRPVSAERLLDDLWDGAAPGGNALQALVSRLRGVAGRDVVEHGPGGYRLGIDPSEVDAVAFERAVAAARAEGDPARRADGLRAALALWRGPALADAADADFAYGIATRLEELRLAAVEDRVEAEIALGLPVPPVAELEPLAAAHPLRERLRGHLMRALYAAGRQAEALEVYEETRRALADRLGVDPSPELAAVHLSILRREGPAPVPAREPAVEAPSSPRTNLPAQLTSFVGREEESRRVGKLLRETRLVTLSGPGGAGKTRLAGESAAALVEEMPDGAWFVPLAPVSDPADVVQAVLSALGVPETVRPGETRVVVRPLERLTDFLAAKRMVVVLDNCEHLVDAVARLVGHVLAQAPGVRVLATSREPLGITGESLCPVPSLPLPDEDVADPAEALGHASVRLFADRAAAVRPGFAVDAGTVADVVAICRALDGIPLAIELAAARLRALTPGQVAARLGDRFRLLTGGSRTALPRHRTLRAVVDWSWDLLDDAERAVLRRLSVFAGGASPEAAVAVCGLDAAEPHDVIDVVAALIDKSLVMADGDADVRYRLLETVRVYAAERLEQAGETRRVRDAHAGHLVRLAEGAEPELRRHDQLRWVERIAAERDNITVAFRHVIDTGDAETGLRLIAALLWFWVLRDMEREAGGWAVAVRGMVGGTAPPGLEEAYALCAVTAGLVSEMTKEPGPTQDSMQETLDGILAVVPDAPRHPVLALIEPTSAIFHGDIGEVRRRLRGVQDHPDPWVRAIARVLRAHMGIHGGDIDEAATEAADGYARLRGLGDRFGMIVALGAMMQVALARDEPAEAVRFGEEAYGYATVGVSPEQGAAILTQLAQARARLGDVARAREDLEHAMAQMERIGEFADAATASLLLCELALQEGDREAARALAGNAYAWVERRGHRPDFAQAVRRTYSRLGCLAEEDGDLDAARDWHLKTFAGLRNDALMGNPTVASLVEGLAAYAAARGRFVRAAELLGTAHNLHGYRDVASYEVGRTLAAATQALGDAAFDAAYERGRRLTREEVFEQGDDLIASI</sequence>
<dbReference type="PANTHER" id="PTHR47691">
    <property type="entry name" value="REGULATOR-RELATED"/>
    <property type="match status" value="1"/>
</dbReference>
<dbReference type="GO" id="GO:0003677">
    <property type="term" value="F:DNA binding"/>
    <property type="evidence" value="ECO:0007669"/>
    <property type="project" value="UniProtKB-UniRule"/>
</dbReference>
<dbReference type="SMART" id="SM01043">
    <property type="entry name" value="BTAD"/>
    <property type="match status" value="1"/>
</dbReference>
<dbReference type="InterPro" id="IPR058852">
    <property type="entry name" value="HTH_77"/>
</dbReference>
<feature type="region of interest" description="Disordered" evidence="4">
    <location>
        <begin position="348"/>
        <end position="368"/>
    </location>
</feature>
<dbReference type="PRINTS" id="PR00364">
    <property type="entry name" value="DISEASERSIST"/>
</dbReference>
<evidence type="ECO:0000256" key="1">
    <source>
        <dbReference type="ARBA" id="ARBA00005820"/>
    </source>
</evidence>
<name>A0A4R4NFS3_9ACTN</name>
<dbReference type="InterPro" id="IPR005158">
    <property type="entry name" value="BTAD"/>
</dbReference>
<dbReference type="Gene3D" id="1.25.40.10">
    <property type="entry name" value="Tetratricopeptide repeat domain"/>
    <property type="match status" value="2"/>
</dbReference>
<feature type="DNA-binding region" description="OmpR/PhoB-type" evidence="3">
    <location>
        <begin position="98"/>
        <end position="195"/>
    </location>
</feature>
<proteinExistence type="inferred from homology"/>
<dbReference type="Pfam" id="PF03704">
    <property type="entry name" value="BTAD"/>
    <property type="match status" value="1"/>
</dbReference>
<dbReference type="OrthoDB" id="3194665at2"/>
<dbReference type="InterPro" id="IPR001867">
    <property type="entry name" value="OmpR/PhoB-type_DNA-bd"/>
</dbReference>
<organism evidence="6 7">
    <name type="scientific">Actinomadura bangladeshensis</name>
    <dbReference type="NCBI Taxonomy" id="453573"/>
    <lineage>
        <taxon>Bacteria</taxon>
        <taxon>Bacillati</taxon>
        <taxon>Actinomycetota</taxon>
        <taxon>Actinomycetes</taxon>
        <taxon>Streptosporangiales</taxon>
        <taxon>Thermomonosporaceae</taxon>
        <taxon>Actinomadura</taxon>
    </lineage>
</organism>
<evidence type="ECO:0000256" key="2">
    <source>
        <dbReference type="ARBA" id="ARBA00023125"/>
    </source>
</evidence>
<keyword evidence="2 3" id="KW-0238">DNA-binding</keyword>
<protein>
    <submittedName>
        <fullName evidence="6">AfsR/SARP family transcriptional regulator</fullName>
    </submittedName>
</protein>
<comment type="similarity">
    <text evidence="1">Belongs to the AfsR/DnrI/RedD regulatory family.</text>
</comment>
<feature type="domain" description="OmpR/PhoB-type" evidence="5">
    <location>
        <begin position="98"/>
        <end position="195"/>
    </location>
</feature>
<gene>
    <name evidence="6" type="ORF">E1284_35140</name>
</gene>
<dbReference type="CDD" id="cd15831">
    <property type="entry name" value="BTAD"/>
    <property type="match status" value="1"/>
</dbReference>
<dbReference type="InterPro" id="IPR049945">
    <property type="entry name" value="AAA_22"/>
</dbReference>
<dbReference type="SMART" id="SM00862">
    <property type="entry name" value="Trans_reg_C"/>
    <property type="match status" value="1"/>
</dbReference>
<dbReference type="InterPro" id="IPR011990">
    <property type="entry name" value="TPR-like_helical_dom_sf"/>
</dbReference>
<keyword evidence="7" id="KW-1185">Reference proteome</keyword>
<dbReference type="Proteomes" id="UP000295431">
    <property type="component" value="Unassembled WGS sequence"/>
</dbReference>
<reference evidence="6 7" key="1">
    <citation type="submission" date="2019-03" db="EMBL/GenBank/DDBJ databases">
        <title>Draft genome sequences of novel Actinobacteria.</title>
        <authorList>
            <person name="Sahin N."/>
            <person name="Ay H."/>
            <person name="Saygin H."/>
        </authorList>
    </citation>
    <scope>NUCLEOTIDE SEQUENCE [LARGE SCALE GENOMIC DNA]</scope>
    <source>
        <strain evidence="6 7">DSM 45347</strain>
    </source>
</reference>
<evidence type="ECO:0000313" key="7">
    <source>
        <dbReference type="Proteomes" id="UP000295431"/>
    </source>
</evidence>
<dbReference type="Pfam" id="PF13401">
    <property type="entry name" value="AAA_22"/>
    <property type="match status" value="1"/>
</dbReference>
<evidence type="ECO:0000313" key="6">
    <source>
        <dbReference type="EMBL" id="TDC05622.1"/>
    </source>
</evidence>
<dbReference type="SUPFAM" id="SSF46894">
    <property type="entry name" value="C-terminal effector domain of the bipartite response regulators"/>
    <property type="match status" value="1"/>
</dbReference>
<dbReference type="Gene3D" id="3.40.50.300">
    <property type="entry name" value="P-loop containing nucleotide triphosphate hydrolases"/>
    <property type="match status" value="1"/>
</dbReference>
<dbReference type="GO" id="GO:0006355">
    <property type="term" value="P:regulation of DNA-templated transcription"/>
    <property type="evidence" value="ECO:0007669"/>
    <property type="project" value="InterPro"/>
</dbReference>
<dbReference type="Gene3D" id="1.10.10.10">
    <property type="entry name" value="Winged helix-like DNA-binding domain superfamily/Winged helix DNA-binding domain"/>
    <property type="match status" value="1"/>
</dbReference>
<dbReference type="InterPro" id="IPR027417">
    <property type="entry name" value="P-loop_NTPase"/>
</dbReference>
<feature type="compositionally biased region" description="Low complexity" evidence="4">
    <location>
        <begin position="351"/>
        <end position="363"/>
    </location>
</feature>
<dbReference type="InterPro" id="IPR036388">
    <property type="entry name" value="WH-like_DNA-bd_sf"/>
</dbReference>
<dbReference type="SUPFAM" id="SSF48452">
    <property type="entry name" value="TPR-like"/>
    <property type="match status" value="2"/>
</dbReference>
<dbReference type="EMBL" id="SMJW01000296">
    <property type="protein sequence ID" value="TDC05622.1"/>
    <property type="molecule type" value="Genomic_DNA"/>
</dbReference>
<evidence type="ECO:0000256" key="3">
    <source>
        <dbReference type="PROSITE-ProRule" id="PRU01091"/>
    </source>
</evidence>
<accession>A0A4R4NFS3</accession>
<evidence type="ECO:0000256" key="4">
    <source>
        <dbReference type="SAM" id="MobiDB-lite"/>
    </source>
</evidence>
<dbReference type="Pfam" id="PF25872">
    <property type="entry name" value="HTH_77"/>
    <property type="match status" value="1"/>
</dbReference>
<dbReference type="GO" id="GO:0000160">
    <property type="term" value="P:phosphorelay signal transduction system"/>
    <property type="evidence" value="ECO:0007669"/>
    <property type="project" value="InterPro"/>
</dbReference>
<comment type="caution">
    <text evidence="6">The sequence shown here is derived from an EMBL/GenBank/DDBJ whole genome shotgun (WGS) entry which is preliminary data.</text>
</comment>
<dbReference type="AlphaFoldDB" id="A0A4R4NFS3"/>
<evidence type="ECO:0000259" key="5">
    <source>
        <dbReference type="PROSITE" id="PS51755"/>
    </source>
</evidence>
<dbReference type="InterPro" id="IPR016032">
    <property type="entry name" value="Sig_transdc_resp-reg_C-effctor"/>
</dbReference>